<sequence>MPHLVEAVGRKGEMLNRFSKIDGKLAKEYPEIIKDQDVAYCLLDLN</sequence>
<evidence type="ECO:0000313" key="2">
    <source>
        <dbReference type="Proteomes" id="UP000596049"/>
    </source>
</evidence>
<dbReference type="EMBL" id="CP067341">
    <property type="protein sequence ID" value="QQP14352.1"/>
    <property type="molecule type" value="Genomic_DNA"/>
</dbReference>
<keyword evidence="2" id="KW-1185">Reference proteome</keyword>
<proteinExistence type="predicted"/>
<protein>
    <submittedName>
        <fullName evidence="1">Uncharacterized protein</fullName>
    </submittedName>
</protein>
<dbReference type="RefSeq" id="WP_158002961.1">
    <property type="nucleotide sequence ID" value="NZ_CP067341.1"/>
</dbReference>
<reference evidence="1 2" key="1">
    <citation type="submission" date="2020-01" db="EMBL/GenBank/DDBJ databases">
        <authorList>
            <person name="Liu G."/>
            <person name="Liu B."/>
        </authorList>
    </citation>
    <scope>NUCLEOTIDE SEQUENCE [LARGE SCALE GENOMIC DNA]</scope>
    <source>
        <strain evidence="1 2">FJAT-51161</strain>
    </source>
</reference>
<accession>A0ABX7AWK2</accession>
<evidence type="ECO:0000313" key="1">
    <source>
        <dbReference type="EMBL" id="QQP14352.1"/>
    </source>
</evidence>
<organism evidence="1 2">
    <name type="scientific">Lysinibacillus agricola</name>
    <dbReference type="NCBI Taxonomy" id="2590012"/>
    <lineage>
        <taxon>Bacteria</taxon>
        <taxon>Bacillati</taxon>
        <taxon>Bacillota</taxon>
        <taxon>Bacilli</taxon>
        <taxon>Bacillales</taxon>
        <taxon>Bacillaceae</taxon>
        <taxon>Lysinibacillus</taxon>
    </lineage>
</organism>
<dbReference type="Proteomes" id="UP000596049">
    <property type="component" value="Chromosome"/>
</dbReference>
<gene>
    <name evidence="1" type="ORF">FJQ98_10225</name>
</gene>
<name>A0ABX7AWK2_9BACI</name>